<evidence type="ECO:0000256" key="7">
    <source>
        <dbReference type="ARBA" id="ARBA00023012"/>
    </source>
</evidence>
<dbReference type="Gene3D" id="3.30.565.10">
    <property type="entry name" value="Histidine kinase-like ATPase, C-terminal domain"/>
    <property type="match status" value="1"/>
</dbReference>
<dbReference type="AlphaFoldDB" id="A0A7C1ZMM2"/>
<dbReference type="Proteomes" id="UP000885738">
    <property type="component" value="Unassembled WGS sequence"/>
</dbReference>
<dbReference type="SMART" id="SM00387">
    <property type="entry name" value="HATPase_c"/>
    <property type="match status" value="1"/>
</dbReference>
<dbReference type="PROSITE" id="PS50109">
    <property type="entry name" value="HIS_KIN"/>
    <property type="match status" value="1"/>
</dbReference>
<sequence length="248" mass="27303">MKLSYSGHKCIEAIQIQRMEAISFLAAGLSHDINNLLMGVLHYTYAIERMNPNRHIQERLEGIIGCCEKMGEMLKRLMLLGKNPHHLKIELLDLNEEIKNTVKALQSVIPPNIKIKAPLCANLPFIYADATAIAEIVTNLMLNTIQAMPDGGLIEIKTGVAIITQGDCEDHANAYPGRFVVITIADNGPGISEEILPKIFDSHFSTKGSHGLGLAIVYALVDKHGGWIHVESEVGKGTKFVIYFPLKP</sequence>
<comment type="caution">
    <text evidence="9">The sequence shown here is derived from an EMBL/GenBank/DDBJ whole genome shotgun (WGS) entry which is preliminary data.</text>
</comment>
<evidence type="ECO:0000256" key="4">
    <source>
        <dbReference type="ARBA" id="ARBA00022741"/>
    </source>
</evidence>
<evidence type="ECO:0000256" key="6">
    <source>
        <dbReference type="ARBA" id="ARBA00022840"/>
    </source>
</evidence>
<dbReference type="PRINTS" id="PR00344">
    <property type="entry name" value="BCTRLSENSOR"/>
</dbReference>
<dbReference type="InterPro" id="IPR005467">
    <property type="entry name" value="His_kinase_dom"/>
</dbReference>
<dbReference type="InterPro" id="IPR003594">
    <property type="entry name" value="HATPase_dom"/>
</dbReference>
<dbReference type="Gene3D" id="1.10.287.130">
    <property type="match status" value="1"/>
</dbReference>
<protein>
    <recommendedName>
        <fullName evidence="2">histidine kinase</fullName>
        <ecNumber evidence="2">2.7.13.3</ecNumber>
    </recommendedName>
</protein>
<feature type="domain" description="Histidine kinase" evidence="8">
    <location>
        <begin position="28"/>
        <end position="248"/>
    </location>
</feature>
<dbReference type="Pfam" id="PF02518">
    <property type="entry name" value="HATPase_c"/>
    <property type="match status" value="1"/>
</dbReference>
<dbReference type="InterPro" id="IPR004358">
    <property type="entry name" value="Sig_transdc_His_kin-like_C"/>
</dbReference>
<dbReference type="PANTHER" id="PTHR43065:SF46">
    <property type="entry name" value="C4-DICARBOXYLATE TRANSPORT SENSOR PROTEIN DCTB"/>
    <property type="match status" value="1"/>
</dbReference>
<dbReference type="GO" id="GO:0005524">
    <property type="term" value="F:ATP binding"/>
    <property type="evidence" value="ECO:0007669"/>
    <property type="project" value="UniProtKB-KW"/>
</dbReference>
<evidence type="ECO:0000256" key="5">
    <source>
        <dbReference type="ARBA" id="ARBA00022777"/>
    </source>
</evidence>
<evidence type="ECO:0000256" key="1">
    <source>
        <dbReference type="ARBA" id="ARBA00000085"/>
    </source>
</evidence>
<reference evidence="9" key="1">
    <citation type="journal article" date="2020" name="mSystems">
        <title>Genome- and Community-Level Interaction Insights into Carbon Utilization and Element Cycling Functions of Hydrothermarchaeota in Hydrothermal Sediment.</title>
        <authorList>
            <person name="Zhou Z."/>
            <person name="Liu Y."/>
            <person name="Xu W."/>
            <person name="Pan J."/>
            <person name="Luo Z.H."/>
            <person name="Li M."/>
        </authorList>
    </citation>
    <scope>NUCLEOTIDE SEQUENCE [LARGE SCALE GENOMIC DNA]</scope>
    <source>
        <strain evidence="9">HyVt-389</strain>
    </source>
</reference>
<evidence type="ECO:0000256" key="2">
    <source>
        <dbReference type="ARBA" id="ARBA00012438"/>
    </source>
</evidence>
<dbReference type="PANTHER" id="PTHR43065">
    <property type="entry name" value="SENSOR HISTIDINE KINASE"/>
    <property type="match status" value="1"/>
</dbReference>
<evidence type="ECO:0000313" key="9">
    <source>
        <dbReference type="EMBL" id="HEC68325.1"/>
    </source>
</evidence>
<name>A0A7C1ZMM2_DESA2</name>
<dbReference type="EMBL" id="DRIH01000207">
    <property type="protein sequence ID" value="HEC68325.1"/>
    <property type="molecule type" value="Genomic_DNA"/>
</dbReference>
<proteinExistence type="predicted"/>
<dbReference type="SUPFAM" id="SSF55874">
    <property type="entry name" value="ATPase domain of HSP90 chaperone/DNA topoisomerase II/histidine kinase"/>
    <property type="match status" value="1"/>
</dbReference>
<dbReference type="InterPro" id="IPR036890">
    <property type="entry name" value="HATPase_C_sf"/>
</dbReference>
<evidence type="ECO:0000256" key="3">
    <source>
        <dbReference type="ARBA" id="ARBA00022679"/>
    </source>
</evidence>
<dbReference type="InterPro" id="IPR036097">
    <property type="entry name" value="HisK_dim/P_sf"/>
</dbReference>
<dbReference type="EC" id="2.7.13.3" evidence="2"/>
<keyword evidence="6" id="KW-0067">ATP-binding</keyword>
<dbReference type="GO" id="GO:0000155">
    <property type="term" value="F:phosphorelay sensor kinase activity"/>
    <property type="evidence" value="ECO:0007669"/>
    <property type="project" value="InterPro"/>
</dbReference>
<keyword evidence="3" id="KW-0808">Transferase</keyword>
<keyword evidence="5" id="KW-0418">Kinase</keyword>
<keyword evidence="4" id="KW-0547">Nucleotide-binding</keyword>
<gene>
    <name evidence="9" type="ORF">ENI35_05915</name>
</gene>
<accession>A0A7C1ZMM2</accession>
<dbReference type="SUPFAM" id="SSF47384">
    <property type="entry name" value="Homodimeric domain of signal transducing histidine kinase"/>
    <property type="match status" value="1"/>
</dbReference>
<evidence type="ECO:0000259" key="8">
    <source>
        <dbReference type="PROSITE" id="PS50109"/>
    </source>
</evidence>
<organism evidence="9">
    <name type="scientific">Desulfofervidus auxilii</name>
    <dbReference type="NCBI Taxonomy" id="1621989"/>
    <lineage>
        <taxon>Bacteria</taxon>
        <taxon>Pseudomonadati</taxon>
        <taxon>Thermodesulfobacteriota</taxon>
        <taxon>Candidatus Desulfofervidia</taxon>
        <taxon>Candidatus Desulfofervidales</taxon>
        <taxon>Candidatus Desulfofervidaceae</taxon>
        <taxon>Candidatus Desulfofervidus</taxon>
    </lineage>
</organism>
<comment type="catalytic activity">
    <reaction evidence="1">
        <text>ATP + protein L-histidine = ADP + protein N-phospho-L-histidine.</text>
        <dbReference type="EC" id="2.7.13.3"/>
    </reaction>
</comment>
<keyword evidence="7" id="KW-0902">Two-component regulatory system</keyword>